<dbReference type="PANTHER" id="PTHR45947">
    <property type="entry name" value="SULFOQUINOVOSYL TRANSFERASE SQD2"/>
    <property type="match status" value="1"/>
</dbReference>
<keyword evidence="3" id="KW-0328">Glycosyltransferase</keyword>
<dbReference type="Gene3D" id="3.40.50.2000">
    <property type="entry name" value="Glycogen Phosphorylase B"/>
    <property type="match status" value="2"/>
</dbReference>
<dbReference type="Pfam" id="PF13439">
    <property type="entry name" value="Glyco_transf_4"/>
    <property type="match status" value="1"/>
</dbReference>
<gene>
    <name evidence="3" type="ORF">ACFOZ5_05565</name>
</gene>
<evidence type="ECO:0000313" key="4">
    <source>
        <dbReference type="Proteomes" id="UP001595798"/>
    </source>
</evidence>
<evidence type="ECO:0000313" key="3">
    <source>
        <dbReference type="EMBL" id="MFC4258504.1"/>
    </source>
</evidence>
<dbReference type="CDD" id="cd03801">
    <property type="entry name" value="GT4_PimA-like"/>
    <property type="match status" value="1"/>
</dbReference>
<reference evidence="4" key="1">
    <citation type="journal article" date="2019" name="Int. J. Syst. Evol. Microbiol.">
        <title>The Global Catalogue of Microorganisms (GCM) 10K type strain sequencing project: providing services to taxonomists for standard genome sequencing and annotation.</title>
        <authorList>
            <consortium name="The Broad Institute Genomics Platform"/>
            <consortium name="The Broad Institute Genome Sequencing Center for Infectious Disease"/>
            <person name="Wu L."/>
            <person name="Ma J."/>
        </authorList>
    </citation>
    <scope>NUCLEOTIDE SEQUENCE [LARGE SCALE GENOMIC DNA]</scope>
    <source>
        <strain evidence="4">CECT 7297</strain>
    </source>
</reference>
<dbReference type="EMBL" id="JBHSDI010000008">
    <property type="protein sequence ID" value="MFC4258504.1"/>
    <property type="molecule type" value="Genomic_DNA"/>
</dbReference>
<dbReference type="InterPro" id="IPR050194">
    <property type="entry name" value="Glycosyltransferase_grp1"/>
</dbReference>
<dbReference type="EC" id="2.4.-.-" evidence="3"/>
<organism evidence="3 4">
    <name type="scientific">Marinobacter lacisalsi</name>
    <dbReference type="NCBI Taxonomy" id="475979"/>
    <lineage>
        <taxon>Bacteria</taxon>
        <taxon>Pseudomonadati</taxon>
        <taxon>Pseudomonadota</taxon>
        <taxon>Gammaproteobacteria</taxon>
        <taxon>Pseudomonadales</taxon>
        <taxon>Marinobacteraceae</taxon>
        <taxon>Marinobacter</taxon>
    </lineage>
</organism>
<evidence type="ECO:0000259" key="2">
    <source>
        <dbReference type="Pfam" id="PF13439"/>
    </source>
</evidence>
<dbReference type="RefSeq" id="WP_379886026.1">
    <property type="nucleotide sequence ID" value="NZ_JBHSDI010000008.1"/>
</dbReference>
<comment type="caution">
    <text evidence="3">The sequence shown here is derived from an EMBL/GenBank/DDBJ whole genome shotgun (WGS) entry which is preliminary data.</text>
</comment>
<accession>A0ABV8QET9</accession>
<dbReference type="GO" id="GO:0016757">
    <property type="term" value="F:glycosyltransferase activity"/>
    <property type="evidence" value="ECO:0007669"/>
    <property type="project" value="UniProtKB-KW"/>
</dbReference>
<dbReference type="PANTHER" id="PTHR45947:SF3">
    <property type="entry name" value="SULFOQUINOVOSYL TRANSFERASE SQD2"/>
    <property type="match status" value="1"/>
</dbReference>
<dbReference type="Pfam" id="PF00534">
    <property type="entry name" value="Glycos_transf_1"/>
    <property type="match status" value="1"/>
</dbReference>
<dbReference type="InterPro" id="IPR001296">
    <property type="entry name" value="Glyco_trans_1"/>
</dbReference>
<proteinExistence type="predicted"/>
<evidence type="ECO:0000259" key="1">
    <source>
        <dbReference type="Pfam" id="PF00534"/>
    </source>
</evidence>
<name>A0ABV8QET9_9GAMM</name>
<protein>
    <submittedName>
        <fullName evidence="3">Glycosyltransferase family 4 protein</fullName>
        <ecNumber evidence="3">2.4.-.-</ecNumber>
    </submittedName>
</protein>
<sequence length="378" mass="42110">MRKVLLISEIFPPVHGGSGRWFWEIYRRFPVGTIEVLTNDVSGGSDTDKGFPHPVHRLAGMAAPSWGVRSLEGLKYYYRLWKKLDALVREGEIAQVHCGRVIPEGMPALFNKFRRGVPYTCYVHGEDVEVARTSREITLLTRLVLRHAERIVANSENTANILRKWWDIQDHRLIVMTPGVDVERFVPTDSTRPDHWSGQSVILTVGRLQQRKGQDMMIQALPVIREAIPNVLYCVVGGGAEEGRLRELTASLGITDHVEFAGEMTDDQMLACYQGCDLFALPNRRVHNDDEGFGMVLLEAQSCGKPVLAGNAGGTRETLTEETGVIVDCTSPEPLASAVIELLQDDKRLGRMGLAGREHAAQRFSWKGLAEQAMARLA</sequence>
<feature type="domain" description="Glycosyl transferase family 1" evidence="1">
    <location>
        <begin position="197"/>
        <end position="358"/>
    </location>
</feature>
<keyword evidence="3" id="KW-0808">Transferase</keyword>
<dbReference type="SUPFAM" id="SSF53756">
    <property type="entry name" value="UDP-Glycosyltransferase/glycogen phosphorylase"/>
    <property type="match status" value="1"/>
</dbReference>
<dbReference type="InterPro" id="IPR028098">
    <property type="entry name" value="Glyco_trans_4-like_N"/>
</dbReference>
<dbReference type="Proteomes" id="UP001595798">
    <property type="component" value="Unassembled WGS sequence"/>
</dbReference>
<keyword evidence="4" id="KW-1185">Reference proteome</keyword>
<feature type="domain" description="Glycosyltransferase subfamily 4-like N-terminal" evidence="2">
    <location>
        <begin position="58"/>
        <end position="184"/>
    </location>
</feature>